<dbReference type="Gene3D" id="3.40.50.20">
    <property type="match status" value="1"/>
</dbReference>
<sequence>MDLIIVGAGGLGRELYSWVSQTIESKNEHTIKGFIDDNLQALKNLPYSVKVLDTISDYTPEINDSFILAIMNPETKKQISNQLIQKKASFFTFVHPTAIIGTNVTLGKGNIICPYCILTNDIVLGDFVFINTNSTIGHDSTIGHYTSINGKVEITGNSTIGERCLFGVGAVVIPGRRIDNRVTVGAGSVVIRNIKSDKTVFGNPAKYI</sequence>
<dbReference type="CDD" id="cd03360">
    <property type="entry name" value="LbH_AT_putative"/>
    <property type="match status" value="1"/>
</dbReference>
<feature type="active site" description="Proton acceptor" evidence="2">
    <location>
        <position position="138"/>
    </location>
</feature>
<proteinExistence type="inferred from homology"/>
<dbReference type="InterPro" id="IPR011004">
    <property type="entry name" value="Trimer_LpxA-like_sf"/>
</dbReference>
<evidence type="ECO:0000313" key="5">
    <source>
        <dbReference type="Proteomes" id="UP000189670"/>
    </source>
</evidence>
<dbReference type="Proteomes" id="UP000189670">
    <property type="component" value="Unassembled WGS sequence"/>
</dbReference>
<dbReference type="Pfam" id="PF17836">
    <property type="entry name" value="PglD_N"/>
    <property type="match status" value="1"/>
</dbReference>
<feature type="site" description="Increases basicity of active site His" evidence="2">
    <location>
        <position position="139"/>
    </location>
</feature>
<evidence type="ECO:0000256" key="2">
    <source>
        <dbReference type="PIRSR" id="PIRSR620019-1"/>
    </source>
</evidence>
<dbReference type="GO" id="GO:0016746">
    <property type="term" value="F:acyltransferase activity"/>
    <property type="evidence" value="ECO:0007669"/>
    <property type="project" value="UniProtKB-KW"/>
</dbReference>
<name>A0A1V1PH73_9BACT</name>
<evidence type="ECO:0000259" key="3">
    <source>
        <dbReference type="Pfam" id="PF17836"/>
    </source>
</evidence>
<feature type="domain" description="PglD N-terminal" evidence="3">
    <location>
        <begin position="2"/>
        <end position="83"/>
    </location>
</feature>
<dbReference type="PANTHER" id="PTHR43300:SF7">
    <property type="entry name" value="UDP-N-ACETYLBACILLOSAMINE N-ACETYLTRANSFERASE"/>
    <property type="match status" value="1"/>
</dbReference>
<comment type="similarity">
    <text evidence="1">Belongs to the transferase hexapeptide repeat family.</text>
</comment>
<organism evidence="4 5">
    <name type="scientific">Candidatus Magnetoglobus multicellularis str. Araruama</name>
    <dbReference type="NCBI Taxonomy" id="890399"/>
    <lineage>
        <taxon>Bacteria</taxon>
        <taxon>Pseudomonadati</taxon>
        <taxon>Thermodesulfobacteriota</taxon>
        <taxon>Desulfobacteria</taxon>
        <taxon>Desulfobacterales</taxon>
        <taxon>Desulfobacteraceae</taxon>
        <taxon>Candidatus Magnetoglobus</taxon>
    </lineage>
</organism>
<dbReference type="InterPro" id="IPR050179">
    <property type="entry name" value="Trans_hexapeptide_repeat"/>
</dbReference>
<dbReference type="PANTHER" id="PTHR43300">
    <property type="entry name" value="ACETYLTRANSFERASE"/>
    <property type="match status" value="1"/>
</dbReference>
<dbReference type="Gene3D" id="2.160.10.10">
    <property type="entry name" value="Hexapeptide repeat proteins"/>
    <property type="match status" value="1"/>
</dbReference>
<keyword evidence="4" id="KW-0808">Transferase</keyword>
<dbReference type="NCBIfam" id="TIGR03570">
    <property type="entry name" value="NeuD_NnaD"/>
    <property type="match status" value="1"/>
</dbReference>
<gene>
    <name evidence="4" type="ORF">OMM_00407</name>
</gene>
<protein>
    <submittedName>
        <fullName evidence="4">Sugar O-acyltransferase, sialic acid O-acetyltransferase NeuD family</fullName>
    </submittedName>
</protein>
<evidence type="ECO:0000313" key="4">
    <source>
        <dbReference type="EMBL" id="ETR74156.1"/>
    </source>
</evidence>
<dbReference type="EMBL" id="ATBP01000019">
    <property type="protein sequence ID" value="ETR74156.1"/>
    <property type="molecule type" value="Genomic_DNA"/>
</dbReference>
<dbReference type="SUPFAM" id="SSF51161">
    <property type="entry name" value="Trimeric LpxA-like enzymes"/>
    <property type="match status" value="1"/>
</dbReference>
<keyword evidence="4" id="KW-0012">Acyltransferase</keyword>
<evidence type="ECO:0000256" key="1">
    <source>
        <dbReference type="ARBA" id="ARBA00007274"/>
    </source>
</evidence>
<comment type="caution">
    <text evidence="4">The sequence shown here is derived from an EMBL/GenBank/DDBJ whole genome shotgun (WGS) entry which is preliminary data.</text>
</comment>
<dbReference type="AlphaFoldDB" id="A0A1V1PH73"/>
<dbReference type="InterPro" id="IPR041561">
    <property type="entry name" value="PglD_N"/>
</dbReference>
<reference evidence="5" key="1">
    <citation type="submission" date="2012-11" db="EMBL/GenBank/DDBJ databases">
        <authorList>
            <person name="Lucero-Rivera Y.E."/>
            <person name="Tovar-Ramirez D."/>
        </authorList>
    </citation>
    <scope>NUCLEOTIDE SEQUENCE [LARGE SCALE GENOMIC DNA]</scope>
    <source>
        <strain evidence="5">Araruama</strain>
    </source>
</reference>
<accession>A0A1V1PH73</accession>
<dbReference type="InterPro" id="IPR020019">
    <property type="entry name" value="AcTrfase_PglD-like"/>
</dbReference>